<sequence>MTSSDVTPSKPFLAATFSQHEDHLRTMPSDTSLAAYRGDQAYRELGSLNSTPSKRLDERVLNSLPNDAPSGRFPSGMKEGCHLYLFIQTMRWSRIAILHDGSRHVVLGMLLSPPCHITSSDSQAKNLSPSSSSCRVTLLLITLERRSSRLKPQPWPQRPWSSTCCDAALSS</sequence>
<evidence type="ECO:0000313" key="1">
    <source>
        <dbReference type="EMBL" id="PTB73302.1"/>
    </source>
</evidence>
<accession>A0A2T4BVG9</accession>
<dbReference type="AlphaFoldDB" id="A0A2T4BVG9"/>
<organism evidence="1 2">
    <name type="scientific">Trichoderma longibrachiatum ATCC 18648</name>
    <dbReference type="NCBI Taxonomy" id="983965"/>
    <lineage>
        <taxon>Eukaryota</taxon>
        <taxon>Fungi</taxon>
        <taxon>Dikarya</taxon>
        <taxon>Ascomycota</taxon>
        <taxon>Pezizomycotina</taxon>
        <taxon>Sordariomycetes</taxon>
        <taxon>Hypocreomycetidae</taxon>
        <taxon>Hypocreales</taxon>
        <taxon>Hypocreaceae</taxon>
        <taxon>Trichoderma</taxon>
    </lineage>
</organism>
<gene>
    <name evidence="1" type="ORF">M440DRAFT_1059650</name>
</gene>
<proteinExistence type="predicted"/>
<reference evidence="1 2" key="1">
    <citation type="submission" date="2016-07" db="EMBL/GenBank/DDBJ databases">
        <title>Multiple horizontal gene transfer events from other fungi enriched the ability of initially mycotrophic Trichoderma (Ascomycota) to feed on dead plant biomass.</title>
        <authorList>
            <consortium name="DOE Joint Genome Institute"/>
            <person name="Aerts A."/>
            <person name="Atanasova L."/>
            <person name="Chenthamara K."/>
            <person name="Zhang J."/>
            <person name="Grujic M."/>
            <person name="Henrissat B."/>
            <person name="Kuo A."/>
            <person name="Salamov A."/>
            <person name="Lipzen A."/>
            <person name="Labutti K."/>
            <person name="Barry K."/>
            <person name="Miao Y."/>
            <person name="Rahimi M.J."/>
            <person name="Shen Q."/>
            <person name="Grigoriev I.V."/>
            <person name="Kubicek C.P."/>
            <person name="Druzhinina I.S."/>
        </authorList>
    </citation>
    <scope>NUCLEOTIDE SEQUENCE [LARGE SCALE GENOMIC DNA]</scope>
    <source>
        <strain evidence="1 2">ATCC 18648</strain>
    </source>
</reference>
<keyword evidence="2" id="KW-1185">Reference proteome</keyword>
<name>A0A2T4BVG9_TRILO</name>
<evidence type="ECO:0000313" key="2">
    <source>
        <dbReference type="Proteomes" id="UP000240760"/>
    </source>
</evidence>
<protein>
    <submittedName>
        <fullName evidence="1">Uncharacterized protein</fullName>
    </submittedName>
</protein>
<dbReference type="EMBL" id="KZ679138">
    <property type="protein sequence ID" value="PTB73302.1"/>
    <property type="molecule type" value="Genomic_DNA"/>
</dbReference>
<dbReference type="Proteomes" id="UP000240760">
    <property type="component" value="Unassembled WGS sequence"/>
</dbReference>